<feature type="transmembrane region" description="Helical" evidence="1">
    <location>
        <begin position="136"/>
        <end position="156"/>
    </location>
</feature>
<evidence type="ECO:0000313" key="4">
    <source>
        <dbReference type="Proteomes" id="UP000035425"/>
    </source>
</evidence>
<keyword evidence="1" id="KW-0812">Transmembrane</keyword>
<dbReference type="EMBL" id="JWIO01000021">
    <property type="protein sequence ID" value="KLL11013.1"/>
    <property type="molecule type" value="Genomic_DNA"/>
</dbReference>
<evidence type="ECO:0000256" key="1">
    <source>
        <dbReference type="SAM" id="Phobius"/>
    </source>
</evidence>
<comment type="caution">
    <text evidence="3">The sequence shown here is derived from an EMBL/GenBank/DDBJ whole genome shotgun (WGS) entry which is preliminary data.</text>
</comment>
<keyword evidence="1" id="KW-1133">Transmembrane helix</keyword>
<reference evidence="3 4" key="1">
    <citation type="submission" date="2014-12" db="EMBL/GenBank/DDBJ databases">
        <title>Frankia sp. BMG5.1 draft genome.</title>
        <authorList>
            <person name="Gtari M."/>
            <person name="Ghodhbane-Gtari F."/>
            <person name="Nouioui I."/>
            <person name="Ktari A."/>
            <person name="Hezbri K."/>
            <person name="Mimouni W."/>
            <person name="Sbissi I."/>
            <person name="Ayari A."/>
            <person name="Yamanaka T."/>
            <person name="Normand P."/>
            <person name="Tisa L.S."/>
            <person name="Boudabous A."/>
        </authorList>
    </citation>
    <scope>NUCLEOTIDE SEQUENCE [LARGE SCALE GENOMIC DNA]</scope>
    <source>
        <strain evidence="3 4">BMG5.1</strain>
    </source>
</reference>
<evidence type="ECO:0000256" key="2">
    <source>
        <dbReference type="SAM" id="SignalP"/>
    </source>
</evidence>
<proteinExistence type="predicted"/>
<feature type="signal peptide" evidence="2">
    <location>
        <begin position="1"/>
        <end position="23"/>
    </location>
</feature>
<feature type="transmembrane region" description="Helical" evidence="1">
    <location>
        <begin position="50"/>
        <end position="70"/>
    </location>
</feature>
<accession>A0ABR5F2Z0</accession>
<keyword evidence="1" id="KW-0472">Membrane</keyword>
<keyword evidence="2" id="KW-0732">Signal</keyword>
<feature type="chain" id="PRO_5046656671" evidence="2">
    <location>
        <begin position="24"/>
        <end position="164"/>
    </location>
</feature>
<keyword evidence="4" id="KW-1185">Reference proteome</keyword>
<protein>
    <submittedName>
        <fullName evidence="3">Membrane protein</fullName>
    </submittedName>
</protein>
<name>A0ABR5F2Z0_9ACTN</name>
<evidence type="ECO:0000313" key="3">
    <source>
        <dbReference type="EMBL" id="KLL11013.1"/>
    </source>
</evidence>
<gene>
    <name evidence="3" type="ORF">FrCorBMG51_13930</name>
</gene>
<organism evidence="3 4">
    <name type="scientific">Protofrankia coriariae</name>
    <dbReference type="NCBI Taxonomy" id="1562887"/>
    <lineage>
        <taxon>Bacteria</taxon>
        <taxon>Bacillati</taxon>
        <taxon>Actinomycetota</taxon>
        <taxon>Actinomycetes</taxon>
        <taxon>Frankiales</taxon>
        <taxon>Frankiaceae</taxon>
        <taxon>Protofrankia</taxon>
    </lineage>
</organism>
<sequence>MTKFFLILHVLAAVLTIGPVAVAASMFPPALRHAQANPGDPAAVASLRILYRICSVYALVGVAVPALGFATAGEMGVTGNAWVIASIILTAGAAIVLALLVLPGQRDALHAVDAAAQATASADATAALDARAGARLAMLTGSFNLLWVTVTILMIVRPGSTTGA</sequence>
<dbReference type="Proteomes" id="UP000035425">
    <property type="component" value="Unassembled WGS sequence"/>
</dbReference>
<feature type="transmembrane region" description="Helical" evidence="1">
    <location>
        <begin position="82"/>
        <end position="102"/>
    </location>
</feature>
<dbReference type="RefSeq" id="WP_047223501.1">
    <property type="nucleotide sequence ID" value="NZ_JWIO01000021.1"/>
</dbReference>